<comment type="function">
    <text evidence="6">Transcriptional repressor that regulates multiple aspects of plant growth and development.</text>
</comment>
<dbReference type="InterPro" id="IPR006458">
    <property type="entry name" value="Ovate_C"/>
</dbReference>
<comment type="caution">
    <text evidence="8">The sequence shown here is derived from an EMBL/GenBank/DDBJ whole genome shotgun (WGS) entry which is preliminary data.</text>
</comment>
<dbReference type="PROSITE" id="PS51754">
    <property type="entry name" value="OVATE"/>
    <property type="match status" value="1"/>
</dbReference>
<keyword evidence="9" id="KW-1185">Reference proteome</keyword>
<evidence type="ECO:0000256" key="6">
    <source>
        <dbReference type="RuleBase" id="RU367028"/>
    </source>
</evidence>
<comment type="subcellular location">
    <subcellularLocation>
        <location evidence="1 6">Nucleus</location>
    </subcellularLocation>
</comment>
<dbReference type="GO" id="GO:0005634">
    <property type="term" value="C:nucleus"/>
    <property type="evidence" value="ECO:0007669"/>
    <property type="project" value="UniProtKB-SubCell"/>
</dbReference>
<dbReference type="GO" id="GO:0045892">
    <property type="term" value="P:negative regulation of DNA-templated transcription"/>
    <property type="evidence" value="ECO:0007669"/>
    <property type="project" value="UniProtKB-UniRule"/>
</dbReference>
<dbReference type="NCBIfam" id="TIGR01568">
    <property type="entry name" value="A_thal_3678"/>
    <property type="match status" value="1"/>
</dbReference>
<sequence length="228" mass="26128">MRFKLPSIFKRRKAKLSWKWSPFKHLKYISLIRAKETKFKISPNSALSNAVKVAAALDSPHAWSQYSKYCFSEDLELEESGGELLVEMAVKALTSKRLSFEPAGETSMMTGTIISTFHFQDCVVHAIDSTNPYTDFRNSMEEMFEDYGKKDWDYAEDLLTWYLRMNRKNNHGFIVGAFIDMFAGFTSSSTSSSYHALSSSSKSKDWWEIEVERILSCAKNGSIQNLIE</sequence>
<keyword evidence="4 6" id="KW-0804">Transcription</keyword>
<evidence type="ECO:0000256" key="5">
    <source>
        <dbReference type="ARBA" id="ARBA00023242"/>
    </source>
</evidence>
<proteinExistence type="predicted"/>
<evidence type="ECO:0000256" key="2">
    <source>
        <dbReference type="ARBA" id="ARBA00022491"/>
    </source>
</evidence>
<dbReference type="Proteomes" id="UP000811609">
    <property type="component" value="Chromosome 13"/>
</dbReference>
<dbReference type="EMBL" id="CM031821">
    <property type="protein sequence ID" value="KAG6632049.1"/>
    <property type="molecule type" value="Genomic_DNA"/>
</dbReference>
<evidence type="ECO:0000259" key="7">
    <source>
        <dbReference type="PROSITE" id="PS51754"/>
    </source>
</evidence>
<gene>
    <name evidence="8" type="ORF">CIPAW_13G132000</name>
</gene>
<evidence type="ECO:0000256" key="4">
    <source>
        <dbReference type="ARBA" id="ARBA00023163"/>
    </source>
</evidence>
<accession>A0A8T1NKA3</accession>
<dbReference type="AlphaFoldDB" id="A0A8T1NKA3"/>
<protein>
    <recommendedName>
        <fullName evidence="6">Transcription repressor</fullName>
    </recommendedName>
    <alternativeName>
        <fullName evidence="6">Ovate family protein</fullName>
    </alternativeName>
</protein>
<name>A0A8T1NKA3_CARIL</name>
<evidence type="ECO:0000313" key="8">
    <source>
        <dbReference type="EMBL" id="KAG6632049.1"/>
    </source>
</evidence>
<evidence type="ECO:0000256" key="3">
    <source>
        <dbReference type="ARBA" id="ARBA00023015"/>
    </source>
</evidence>
<organism evidence="8 9">
    <name type="scientific">Carya illinoinensis</name>
    <name type="common">Pecan</name>
    <dbReference type="NCBI Taxonomy" id="32201"/>
    <lineage>
        <taxon>Eukaryota</taxon>
        <taxon>Viridiplantae</taxon>
        <taxon>Streptophyta</taxon>
        <taxon>Embryophyta</taxon>
        <taxon>Tracheophyta</taxon>
        <taxon>Spermatophyta</taxon>
        <taxon>Magnoliopsida</taxon>
        <taxon>eudicotyledons</taxon>
        <taxon>Gunneridae</taxon>
        <taxon>Pentapetalae</taxon>
        <taxon>rosids</taxon>
        <taxon>fabids</taxon>
        <taxon>Fagales</taxon>
        <taxon>Juglandaceae</taxon>
        <taxon>Carya</taxon>
    </lineage>
</organism>
<dbReference type="PANTHER" id="PTHR33057">
    <property type="entry name" value="TRANSCRIPTION REPRESSOR OFP7-RELATED"/>
    <property type="match status" value="1"/>
</dbReference>
<evidence type="ECO:0000313" key="9">
    <source>
        <dbReference type="Proteomes" id="UP000811609"/>
    </source>
</evidence>
<feature type="domain" description="OVATE" evidence="7">
    <location>
        <begin position="123"/>
        <end position="184"/>
    </location>
</feature>
<dbReference type="Pfam" id="PF04844">
    <property type="entry name" value="Ovate"/>
    <property type="match status" value="1"/>
</dbReference>
<evidence type="ECO:0000256" key="1">
    <source>
        <dbReference type="ARBA" id="ARBA00004123"/>
    </source>
</evidence>
<keyword evidence="2 6" id="KW-0678">Repressor</keyword>
<dbReference type="PANTHER" id="PTHR33057:SF113">
    <property type="entry name" value="TRANSCRIPTION REPRESSOR"/>
    <property type="match status" value="1"/>
</dbReference>
<keyword evidence="5 6" id="KW-0539">Nucleus</keyword>
<dbReference type="InterPro" id="IPR038933">
    <property type="entry name" value="Ovate"/>
</dbReference>
<keyword evidence="3 6" id="KW-0805">Transcription regulation</keyword>
<reference evidence="8" key="1">
    <citation type="submission" date="2020-12" db="EMBL/GenBank/DDBJ databases">
        <title>WGS assembly of Carya illinoinensis cv. Pawnee.</title>
        <authorList>
            <person name="Platts A."/>
            <person name="Shu S."/>
            <person name="Wright S."/>
            <person name="Barry K."/>
            <person name="Edger P."/>
            <person name="Pires J.C."/>
            <person name="Schmutz J."/>
        </authorList>
    </citation>
    <scope>NUCLEOTIDE SEQUENCE</scope>
    <source>
        <tissue evidence="8">Leaf</tissue>
    </source>
</reference>